<comment type="caution">
    <text evidence="1">The sequence shown here is derived from an EMBL/GenBank/DDBJ whole genome shotgun (WGS) entry which is preliminary data.</text>
</comment>
<accession>A0A699K8P9</accession>
<gene>
    <name evidence="1" type="ORF">Tci_653815</name>
</gene>
<dbReference type="AlphaFoldDB" id="A0A699K8P9"/>
<evidence type="ECO:0000313" key="1">
    <source>
        <dbReference type="EMBL" id="GFA81843.1"/>
    </source>
</evidence>
<organism evidence="1">
    <name type="scientific">Tanacetum cinerariifolium</name>
    <name type="common">Dalmatian daisy</name>
    <name type="synonym">Chrysanthemum cinerariifolium</name>
    <dbReference type="NCBI Taxonomy" id="118510"/>
    <lineage>
        <taxon>Eukaryota</taxon>
        <taxon>Viridiplantae</taxon>
        <taxon>Streptophyta</taxon>
        <taxon>Embryophyta</taxon>
        <taxon>Tracheophyta</taxon>
        <taxon>Spermatophyta</taxon>
        <taxon>Magnoliopsida</taxon>
        <taxon>eudicotyledons</taxon>
        <taxon>Gunneridae</taxon>
        <taxon>Pentapetalae</taxon>
        <taxon>asterids</taxon>
        <taxon>campanulids</taxon>
        <taxon>Asterales</taxon>
        <taxon>Asteraceae</taxon>
        <taxon>Asteroideae</taxon>
        <taxon>Anthemideae</taxon>
        <taxon>Anthemidinae</taxon>
        <taxon>Tanacetum</taxon>
    </lineage>
</organism>
<proteinExistence type="predicted"/>
<name>A0A699K8P9_TANCI</name>
<sequence length="83" mass="9858">MPEEWEIARDAELNPFKDVLLLRKMVEFLGVIPINLKGNMWESEELIEKKIDCNMPPKEEDGVWHIKIEMIDPDGEKFNRTFQ</sequence>
<reference evidence="1" key="1">
    <citation type="journal article" date="2019" name="Sci. Rep.">
        <title>Draft genome of Tanacetum cinerariifolium, the natural source of mosquito coil.</title>
        <authorList>
            <person name="Yamashiro T."/>
            <person name="Shiraishi A."/>
            <person name="Satake H."/>
            <person name="Nakayama K."/>
        </authorList>
    </citation>
    <scope>NUCLEOTIDE SEQUENCE</scope>
</reference>
<protein>
    <submittedName>
        <fullName evidence="1">Uncharacterized protein</fullName>
    </submittedName>
</protein>
<dbReference type="EMBL" id="BKCJ010493850">
    <property type="protein sequence ID" value="GFA81843.1"/>
    <property type="molecule type" value="Genomic_DNA"/>
</dbReference>